<sequence>MLPERKQAETSVHLLPAPYAHQFVETPVTSSGWREQMNWSEPLPLPVEDIIKVPFIIPNRLSHELGTEPSNTLSEPLKTVEMTCGSVVEEHFWPIRYQIRHQQLQPYENAIEALKKGLASLVPVLHALGSDAAHEGVKIVAWLTDDLASLGGVSASSLSSFLDECRGQRERLLQLWELVSPFGLNNELMEDAIWEGNLIIFAVFYEILTSKADLKDVATLQGGSAQFVLDLTQDAIRTHPDFFHILVGGAARLRGTRRAPFKQDPKPWASLQRQSTFGPVGCPSPLDPTFHDMGSVTIVVDDFRNYEEKQGSYLWRKLRGYISGTSQTRKVYEIAKGLQYLHSQDIAHGDLRAANILIDDDDHVRLADFGLTRFSHAENASTNRGGSTRWMAPELLHPASCGLDDFERTPASDIYSFACVMLELYTGQRPFSEISSDAAVLLKVIAGERPKCPAFMHNWARELVLECWSHTPMNRPGTGAIIEAAVQVIRGERCIEPYNRTPNYDTPNSLPISIPAPRQER</sequence>
<reference evidence="3" key="1">
    <citation type="submission" date="2020-05" db="EMBL/GenBank/DDBJ databases">
        <title>Mycena genomes resolve the evolution of fungal bioluminescence.</title>
        <authorList>
            <person name="Tsai I.J."/>
        </authorList>
    </citation>
    <scope>NUCLEOTIDE SEQUENCE</scope>
    <source>
        <strain evidence="3">CCC161011</strain>
    </source>
</reference>
<dbReference type="Gene3D" id="1.10.510.10">
    <property type="entry name" value="Transferase(Phosphotransferase) domain 1"/>
    <property type="match status" value="1"/>
</dbReference>
<dbReference type="InterPro" id="IPR001245">
    <property type="entry name" value="Ser-Thr/Tyr_kinase_cat_dom"/>
</dbReference>
<evidence type="ECO:0000313" key="4">
    <source>
        <dbReference type="Proteomes" id="UP000620124"/>
    </source>
</evidence>
<evidence type="ECO:0000256" key="1">
    <source>
        <dbReference type="SAM" id="MobiDB-lite"/>
    </source>
</evidence>
<protein>
    <submittedName>
        <fullName evidence="3">Kinase-like protein</fullName>
    </submittedName>
</protein>
<comment type="caution">
    <text evidence="3">The sequence shown here is derived from an EMBL/GenBank/DDBJ whole genome shotgun (WGS) entry which is preliminary data.</text>
</comment>
<feature type="domain" description="Protein kinase" evidence="2">
    <location>
        <begin position="108"/>
        <end position="489"/>
    </location>
</feature>
<proteinExistence type="predicted"/>
<dbReference type="SUPFAM" id="SSF56112">
    <property type="entry name" value="Protein kinase-like (PK-like)"/>
    <property type="match status" value="1"/>
</dbReference>
<keyword evidence="3" id="KW-0418">Kinase</keyword>
<dbReference type="AlphaFoldDB" id="A0A8H6Z0Y7"/>
<feature type="compositionally biased region" description="Polar residues" evidence="1">
    <location>
        <begin position="500"/>
        <end position="511"/>
    </location>
</feature>
<dbReference type="EMBL" id="JACAZI010000002">
    <property type="protein sequence ID" value="KAF7368647.1"/>
    <property type="molecule type" value="Genomic_DNA"/>
</dbReference>
<dbReference type="Pfam" id="PF07714">
    <property type="entry name" value="PK_Tyr_Ser-Thr"/>
    <property type="match status" value="1"/>
</dbReference>
<gene>
    <name evidence="3" type="ORF">MVEN_00188900</name>
</gene>
<dbReference type="InterPro" id="IPR011009">
    <property type="entry name" value="Kinase-like_dom_sf"/>
</dbReference>
<dbReference type="OrthoDB" id="4062651at2759"/>
<dbReference type="Proteomes" id="UP000620124">
    <property type="component" value="Unassembled WGS sequence"/>
</dbReference>
<dbReference type="InterPro" id="IPR051681">
    <property type="entry name" value="Ser/Thr_Kinases-Pseudokinases"/>
</dbReference>
<dbReference type="PROSITE" id="PS50011">
    <property type="entry name" value="PROTEIN_KINASE_DOM"/>
    <property type="match status" value="1"/>
</dbReference>
<accession>A0A8H6Z0Y7</accession>
<dbReference type="GO" id="GO:0005524">
    <property type="term" value="F:ATP binding"/>
    <property type="evidence" value="ECO:0007669"/>
    <property type="project" value="InterPro"/>
</dbReference>
<dbReference type="PANTHER" id="PTHR44329">
    <property type="entry name" value="SERINE/THREONINE-PROTEIN KINASE TNNI3K-RELATED"/>
    <property type="match status" value="1"/>
</dbReference>
<keyword evidence="4" id="KW-1185">Reference proteome</keyword>
<dbReference type="InterPro" id="IPR000719">
    <property type="entry name" value="Prot_kinase_dom"/>
</dbReference>
<keyword evidence="3" id="KW-0808">Transferase</keyword>
<evidence type="ECO:0000259" key="2">
    <source>
        <dbReference type="PROSITE" id="PS50011"/>
    </source>
</evidence>
<feature type="region of interest" description="Disordered" evidence="1">
    <location>
        <begin position="500"/>
        <end position="521"/>
    </location>
</feature>
<dbReference type="GO" id="GO:0004674">
    <property type="term" value="F:protein serine/threonine kinase activity"/>
    <property type="evidence" value="ECO:0007669"/>
    <property type="project" value="TreeGrafter"/>
</dbReference>
<name>A0A8H6Z0Y7_9AGAR</name>
<organism evidence="3 4">
    <name type="scientific">Mycena venus</name>
    <dbReference type="NCBI Taxonomy" id="2733690"/>
    <lineage>
        <taxon>Eukaryota</taxon>
        <taxon>Fungi</taxon>
        <taxon>Dikarya</taxon>
        <taxon>Basidiomycota</taxon>
        <taxon>Agaricomycotina</taxon>
        <taxon>Agaricomycetes</taxon>
        <taxon>Agaricomycetidae</taxon>
        <taxon>Agaricales</taxon>
        <taxon>Marasmiineae</taxon>
        <taxon>Mycenaceae</taxon>
        <taxon>Mycena</taxon>
    </lineage>
</organism>
<evidence type="ECO:0000313" key="3">
    <source>
        <dbReference type="EMBL" id="KAF7368647.1"/>
    </source>
</evidence>